<evidence type="ECO:0000259" key="2">
    <source>
        <dbReference type="PROSITE" id="PS50850"/>
    </source>
</evidence>
<evidence type="ECO:0000313" key="3">
    <source>
        <dbReference type="EMBL" id="SVA06258.1"/>
    </source>
</evidence>
<dbReference type="PROSITE" id="PS50850">
    <property type="entry name" value="MFS"/>
    <property type="match status" value="1"/>
</dbReference>
<gene>
    <name evidence="3" type="ORF">METZ01_LOCUS59112</name>
</gene>
<feature type="transmembrane region" description="Helical" evidence="1">
    <location>
        <begin position="380"/>
        <end position="398"/>
    </location>
</feature>
<proteinExistence type="predicted"/>
<protein>
    <recommendedName>
        <fullName evidence="2">Major facilitator superfamily (MFS) profile domain-containing protein</fullName>
    </recommendedName>
</protein>
<feature type="transmembrane region" description="Helical" evidence="1">
    <location>
        <begin position="81"/>
        <end position="100"/>
    </location>
</feature>
<dbReference type="PANTHER" id="PTHR23546">
    <property type="entry name" value="TRANSPORT PROTEIN"/>
    <property type="match status" value="1"/>
</dbReference>
<feature type="transmembrane region" description="Helical" evidence="1">
    <location>
        <begin position="351"/>
        <end position="368"/>
    </location>
</feature>
<sequence>MPATIQTTPEERKLGLRILFLSMFAIGTSQTLFISVLPPYARGLGLSTTEIGYIFSLSALGWMLMSPYWGRKSDYVGRKSIILLGLVVYSITTILMGVEFKLHEVGILGLGTLFAFLILTRGLFGFLGSGTHAASMAYVADRTTEKERSGVMATMGSAFAVSTVVGPGLASQAVLFGPLVPYFLFGGITGLIALLIWIYLPEKTKPIIPARVHQVNLTAYDTRILTFVIMALFISQTQAIIMQTLALYLQDKFSFTTIETTFYTGRILIMMGISTFIVQFFIIRKISPTPGTLLRSGSFASILAIFIIILSKDLYLMALAMAMYGVGGALMGPGLFTGVSLAVGKDEQGKAAGILVSAYAAGFVLNPITGMKLFALQHNFAYFLGIFLMVLCLTISIIDKRLNRKVEYEEGIGHSGHTG</sequence>
<feature type="transmembrane region" description="Helical" evidence="1">
    <location>
        <begin position="261"/>
        <end position="281"/>
    </location>
</feature>
<feature type="domain" description="Major facilitator superfamily (MFS) profile" evidence="2">
    <location>
        <begin position="15"/>
        <end position="402"/>
    </location>
</feature>
<name>A0A381SSF1_9ZZZZ</name>
<feature type="transmembrane region" description="Helical" evidence="1">
    <location>
        <begin position="51"/>
        <end position="69"/>
    </location>
</feature>
<dbReference type="EMBL" id="UINC01003430">
    <property type="protein sequence ID" value="SVA06258.1"/>
    <property type="molecule type" value="Genomic_DNA"/>
</dbReference>
<dbReference type="GO" id="GO:0022857">
    <property type="term" value="F:transmembrane transporter activity"/>
    <property type="evidence" value="ECO:0007669"/>
    <property type="project" value="InterPro"/>
</dbReference>
<keyword evidence="1" id="KW-0812">Transmembrane</keyword>
<feature type="transmembrane region" description="Helical" evidence="1">
    <location>
        <begin position="182"/>
        <end position="200"/>
    </location>
</feature>
<dbReference type="CDD" id="cd17330">
    <property type="entry name" value="MFS_SLC46_TetA_like"/>
    <property type="match status" value="1"/>
</dbReference>
<dbReference type="InterPro" id="IPR036259">
    <property type="entry name" value="MFS_trans_sf"/>
</dbReference>
<evidence type="ECO:0000256" key="1">
    <source>
        <dbReference type="SAM" id="Phobius"/>
    </source>
</evidence>
<keyword evidence="1" id="KW-1133">Transmembrane helix</keyword>
<dbReference type="PANTHER" id="PTHR23546:SF1">
    <property type="entry name" value="MEMBRANE PROTEIN"/>
    <property type="match status" value="1"/>
</dbReference>
<dbReference type="SUPFAM" id="SSF103473">
    <property type="entry name" value="MFS general substrate transporter"/>
    <property type="match status" value="1"/>
</dbReference>
<dbReference type="Gene3D" id="1.20.1250.20">
    <property type="entry name" value="MFS general substrate transporter like domains"/>
    <property type="match status" value="1"/>
</dbReference>
<accession>A0A381SSF1</accession>
<feature type="transmembrane region" description="Helical" evidence="1">
    <location>
        <begin position="224"/>
        <end position="249"/>
    </location>
</feature>
<keyword evidence="1" id="KW-0472">Membrane</keyword>
<feature type="transmembrane region" description="Helical" evidence="1">
    <location>
        <begin position="18"/>
        <end position="39"/>
    </location>
</feature>
<dbReference type="InterPro" id="IPR011701">
    <property type="entry name" value="MFS"/>
</dbReference>
<dbReference type="Pfam" id="PF07690">
    <property type="entry name" value="MFS_1"/>
    <property type="match status" value="1"/>
</dbReference>
<dbReference type="InterPro" id="IPR020846">
    <property type="entry name" value="MFS_dom"/>
</dbReference>
<feature type="transmembrane region" description="Helical" evidence="1">
    <location>
        <begin position="293"/>
        <end position="310"/>
    </location>
</feature>
<reference evidence="3" key="1">
    <citation type="submission" date="2018-05" db="EMBL/GenBank/DDBJ databases">
        <authorList>
            <person name="Lanie J.A."/>
            <person name="Ng W.-L."/>
            <person name="Kazmierczak K.M."/>
            <person name="Andrzejewski T.M."/>
            <person name="Davidsen T.M."/>
            <person name="Wayne K.J."/>
            <person name="Tettelin H."/>
            <person name="Glass J.I."/>
            <person name="Rusch D."/>
            <person name="Podicherti R."/>
            <person name="Tsui H.-C.T."/>
            <person name="Winkler M.E."/>
        </authorList>
    </citation>
    <scope>NUCLEOTIDE SEQUENCE</scope>
</reference>
<feature type="transmembrane region" description="Helical" evidence="1">
    <location>
        <begin position="316"/>
        <end position="339"/>
    </location>
</feature>
<organism evidence="3">
    <name type="scientific">marine metagenome</name>
    <dbReference type="NCBI Taxonomy" id="408172"/>
    <lineage>
        <taxon>unclassified sequences</taxon>
        <taxon>metagenomes</taxon>
        <taxon>ecological metagenomes</taxon>
    </lineage>
</organism>
<dbReference type="AlphaFoldDB" id="A0A381SSF1"/>
<feature type="transmembrane region" description="Helical" evidence="1">
    <location>
        <begin position="106"/>
        <end position="128"/>
    </location>
</feature>